<evidence type="ECO:0008006" key="7">
    <source>
        <dbReference type="Google" id="ProtNLM"/>
    </source>
</evidence>
<feature type="domain" description="MIB/HERC2" evidence="4">
    <location>
        <begin position="298"/>
        <end position="371"/>
    </location>
</feature>
<dbReference type="SUPFAM" id="SSF159034">
    <property type="entry name" value="Mib/herc2 domain-like"/>
    <property type="match status" value="2"/>
</dbReference>
<feature type="domain" description="VWFA" evidence="2">
    <location>
        <begin position="35"/>
        <end position="228"/>
    </location>
</feature>
<dbReference type="Pfam" id="PF00092">
    <property type="entry name" value="VWA"/>
    <property type="match status" value="1"/>
</dbReference>
<dbReference type="SUPFAM" id="SSF117839">
    <property type="entry name" value="WWE domain"/>
    <property type="match status" value="1"/>
</dbReference>
<dbReference type="InterPro" id="IPR002035">
    <property type="entry name" value="VWF_A"/>
</dbReference>
<dbReference type="PROSITE" id="PS50234">
    <property type="entry name" value="VWFA"/>
    <property type="match status" value="1"/>
</dbReference>
<feature type="compositionally biased region" description="Polar residues" evidence="1">
    <location>
        <begin position="473"/>
        <end position="491"/>
    </location>
</feature>
<dbReference type="Gene3D" id="2.30.30.40">
    <property type="entry name" value="SH3 Domains"/>
    <property type="match status" value="2"/>
</dbReference>
<dbReference type="PROSITE" id="PS50918">
    <property type="entry name" value="WWE"/>
    <property type="match status" value="1"/>
</dbReference>
<dbReference type="Gene3D" id="3.30.720.50">
    <property type="match status" value="1"/>
</dbReference>
<dbReference type="SMART" id="SM00327">
    <property type="entry name" value="VWA"/>
    <property type="match status" value="1"/>
</dbReference>
<evidence type="ECO:0000259" key="2">
    <source>
        <dbReference type="PROSITE" id="PS50234"/>
    </source>
</evidence>
<dbReference type="AlphaFoldDB" id="A0A8W8I4E9"/>
<dbReference type="Proteomes" id="UP000005408">
    <property type="component" value="Unassembled WGS sequence"/>
</dbReference>
<dbReference type="InterPro" id="IPR037252">
    <property type="entry name" value="Mib_Herc2_sf"/>
</dbReference>
<dbReference type="InterPro" id="IPR004170">
    <property type="entry name" value="WWE_dom"/>
</dbReference>
<dbReference type="PANTHER" id="PTHR24202">
    <property type="entry name" value="E3 UBIQUITIN-PROTEIN LIGASE MIB2"/>
    <property type="match status" value="1"/>
</dbReference>
<evidence type="ECO:0000313" key="5">
    <source>
        <dbReference type="EnsemblMetazoa" id="G12538.1:cds"/>
    </source>
</evidence>
<protein>
    <recommendedName>
        <fullName evidence="7">E3 ubiquitin-protein ligase HERC2</fullName>
    </recommendedName>
</protein>
<evidence type="ECO:0000259" key="4">
    <source>
        <dbReference type="PROSITE" id="PS51416"/>
    </source>
</evidence>
<dbReference type="GO" id="GO:0016567">
    <property type="term" value="P:protein ubiquitination"/>
    <property type="evidence" value="ECO:0007669"/>
    <property type="project" value="InterPro"/>
</dbReference>
<dbReference type="Gene3D" id="3.40.50.410">
    <property type="entry name" value="von Willebrand factor, type A domain"/>
    <property type="match status" value="1"/>
</dbReference>
<dbReference type="GO" id="GO:0004842">
    <property type="term" value="F:ubiquitin-protein transferase activity"/>
    <property type="evidence" value="ECO:0007669"/>
    <property type="project" value="InterPro"/>
</dbReference>
<dbReference type="CDD" id="cd00198">
    <property type="entry name" value="vWFA"/>
    <property type="match status" value="1"/>
</dbReference>
<keyword evidence="6" id="KW-1185">Reference proteome</keyword>
<organism evidence="5 6">
    <name type="scientific">Magallana gigas</name>
    <name type="common">Pacific oyster</name>
    <name type="synonym">Crassostrea gigas</name>
    <dbReference type="NCBI Taxonomy" id="29159"/>
    <lineage>
        <taxon>Eukaryota</taxon>
        <taxon>Metazoa</taxon>
        <taxon>Spiralia</taxon>
        <taxon>Lophotrochozoa</taxon>
        <taxon>Mollusca</taxon>
        <taxon>Bivalvia</taxon>
        <taxon>Autobranchia</taxon>
        <taxon>Pteriomorphia</taxon>
        <taxon>Ostreida</taxon>
        <taxon>Ostreoidea</taxon>
        <taxon>Ostreidae</taxon>
        <taxon>Magallana</taxon>
    </lineage>
</organism>
<feature type="domain" description="WWE" evidence="3">
    <location>
        <begin position="529"/>
        <end position="608"/>
    </location>
</feature>
<dbReference type="InterPro" id="IPR036465">
    <property type="entry name" value="vWFA_dom_sf"/>
</dbReference>
<dbReference type="GO" id="GO:0046872">
    <property type="term" value="F:metal ion binding"/>
    <property type="evidence" value="ECO:0007669"/>
    <property type="project" value="InterPro"/>
</dbReference>
<dbReference type="Pfam" id="PF06701">
    <property type="entry name" value="MIB_HERC2"/>
    <property type="match status" value="1"/>
</dbReference>
<dbReference type="PANTHER" id="PTHR24202:SF4">
    <property type="entry name" value="E3 UBIQUITIN-PROTEIN LIGASE MIB2-RELATED"/>
    <property type="match status" value="1"/>
</dbReference>
<dbReference type="InterPro" id="IPR037197">
    <property type="entry name" value="WWE_dom_sf"/>
</dbReference>
<dbReference type="PROSITE" id="PS51416">
    <property type="entry name" value="MIB_HERC2"/>
    <property type="match status" value="2"/>
</dbReference>
<sequence length="618" mass="69842">MDFNHAQEYWNSQAVLEAKKSCGVGYQNVRSPCNVFILDTSSSLGKDGFAQMKEMFSIIIDEYATQDIKENVAVIVCGRHTKFLRHYSSHYEDIKHSLDEVEFGGSSPLTAAFFLSLACVKYGGDRIHRIGAFCVHPRIIFISDGRPTSFTNLASAFVEDSPLDETENDTDHLLQLTRSIGKKTPIFCIPVGRNPDMTTLEFISGQSRGGKIVFASEARQFAKYSLNIRTASMLSFTMDNDCNDNERILTSLACKFPDKIFTEMDQKDIIDICLRKYLYQSVSSMKDEIEDKTESPHEEKYPQMPRLGSRVRRGRDWRYDDHDNYGPGTIVSHLKEGTLLVEWDNGIKSDYRFGTKSKCKNKYDVQLCSEPRILVSELIATGCLVTRGKDWIWGSQDGGAGNIGSVISVHSSGVVFVRWQHGLISNYKFGADGCFDLEISDPFSPEAIKFLQDHVKKTPFDSRDGAQVDVDESNNCTDGNSSSTINSLSEKNSESVKTSSFDSVNRPILHVTKGKYFKNNSVVENATPDIETDGPTFTCAMNQWWWKDCEGKWNPYSREVNERINKCYKRDPKSTVIVAIKDQSLLFSYRVVMAKNQQINQTTRDISEIKLVTNWSCP</sequence>
<feature type="domain" description="MIB/HERC2" evidence="4">
    <location>
        <begin position="370"/>
        <end position="443"/>
    </location>
</feature>
<reference evidence="5" key="1">
    <citation type="submission" date="2022-08" db="UniProtKB">
        <authorList>
            <consortium name="EnsemblMetazoa"/>
        </authorList>
    </citation>
    <scope>IDENTIFICATION</scope>
    <source>
        <strain evidence="5">05x7-T-G4-1.051#20</strain>
    </source>
</reference>
<evidence type="ECO:0000313" key="6">
    <source>
        <dbReference type="Proteomes" id="UP000005408"/>
    </source>
</evidence>
<dbReference type="InterPro" id="IPR010606">
    <property type="entry name" value="Mib_Herc2"/>
</dbReference>
<proteinExistence type="predicted"/>
<feature type="region of interest" description="Disordered" evidence="1">
    <location>
        <begin position="462"/>
        <end position="491"/>
    </location>
</feature>
<dbReference type="GO" id="GO:0005737">
    <property type="term" value="C:cytoplasm"/>
    <property type="evidence" value="ECO:0007669"/>
    <property type="project" value="TreeGrafter"/>
</dbReference>
<evidence type="ECO:0000256" key="1">
    <source>
        <dbReference type="SAM" id="MobiDB-lite"/>
    </source>
</evidence>
<evidence type="ECO:0000259" key="3">
    <source>
        <dbReference type="PROSITE" id="PS50918"/>
    </source>
</evidence>
<name>A0A8W8I4E9_MAGGI</name>
<accession>A0A8W8I4E9</accession>
<dbReference type="EnsemblMetazoa" id="G12538.1">
    <property type="protein sequence ID" value="G12538.1:cds"/>
    <property type="gene ID" value="G12538"/>
</dbReference>
<dbReference type="SUPFAM" id="SSF53300">
    <property type="entry name" value="vWA-like"/>
    <property type="match status" value="1"/>
</dbReference>
<dbReference type="Pfam" id="PF02825">
    <property type="entry name" value="WWE"/>
    <property type="match status" value="1"/>
</dbReference>